<dbReference type="Proteomes" id="UP000325081">
    <property type="component" value="Unassembled WGS sequence"/>
</dbReference>
<accession>A0A5A7PAR0</accession>
<organism evidence="1 2">
    <name type="scientific">Striga asiatica</name>
    <name type="common">Asiatic witchweed</name>
    <name type="synonym">Buchnera asiatica</name>
    <dbReference type="NCBI Taxonomy" id="4170"/>
    <lineage>
        <taxon>Eukaryota</taxon>
        <taxon>Viridiplantae</taxon>
        <taxon>Streptophyta</taxon>
        <taxon>Embryophyta</taxon>
        <taxon>Tracheophyta</taxon>
        <taxon>Spermatophyta</taxon>
        <taxon>Magnoliopsida</taxon>
        <taxon>eudicotyledons</taxon>
        <taxon>Gunneridae</taxon>
        <taxon>Pentapetalae</taxon>
        <taxon>asterids</taxon>
        <taxon>lamiids</taxon>
        <taxon>Lamiales</taxon>
        <taxon>Orobanchaceae</taxon>
        <taxon>Buchnereae</taxon>
        <taxon>Striga</taxon>
    </lineage>
</organism>
<protein>
    <submittedName>
        <fullName evidence="1">Glucokinase</fullName>
    </submittedName>
</protein>
<keyword evidence="2" id="KW-1185">Reference proteome</keyword>
<dbReference type="AlphaFoldDB" id="A0A5A7PAR0"/>
<sequence length="154" mass="16878">MQRAIIVRKAAASVETPSGASDFIDFKNFHRLNSTGTELAAAMVMAPRSWGPKPPQPCWQHLKEPGPLDMKLWLHISIRGSNMGTSTGVPSACLLPYKRNALDETADIAHPSADASISCPPKGWSSSFTFSSSLFINLSNSRRKRHLLFTLTKI</sequence>
<name>A0A5A7PAR0_STRAF</name>
<proteinExistence type="predicted"/>
<keyword evidence="1" id="KW-0418">Kinase</keyword>
<dbReference type="GO" id="GO:0016301">
    <property type="term" value="F:kinase activity"/>
    <property type="evidence" value="ECO:0007669"/>
    <property type="project" value="UniProtKB-KW"/>
</dbReference>
<evidence type="ECO:0000313" key="2">
    <source>
        <dbReference type="Proteomes" id="UP000325081"/>
    </source>
</evidence>
<gene>
    <name evidence="1" type="ORF">STAS_05717</name>
</gene>
<comment type="caution">
    <text evidence="1">The sequence shown here is derived from an EMBL/GenBank/DDBJ whole genome shotgun (WGS) entry which is preliminary data.</text>
</comment>
<evidence type="ECO:0000313" key="1">
    <source>
        <dbReference type="EMBL" id="GER29820.1"/>
    </source>
</evidence>
<reference evidence="2" key="1">
    <citation type="journal article" date="2019" name="Curr. Biol.">
        <title>Genome Sequence of Striga asiatica Provides Insight into the Evolution of Plant Parasitism.</title>
        <authorList>
            <person name="Yoshida S."/>
            <person name="Kim S."/>
            <person name="Wafula E.K."/>
            <person name="Tanskanen J."/>
            <person name="Kim Y.M."/>
            <person name="Honaas L."/>
            <person name="Yang Z."/>
            <person name="Spallek T."/>
            <person name="Conn C.E."/>
            <person name="Ichihashi Y."/>
            <person name="Cheong K."/>
            <person name="Cui S."/>
            <person name="Der J.P."/>
            <person name="Gundlach H."/>
            <person name="Jiao Y."/>
            <person name="Hori C."/>
            <person name="Ishida J.K."/>
            <person name="Kasahara H."/>
            <person name="Kiba T."/>
            <person name="Kim M.S."/>
            <person name="Koo N."/>
            <person name="Laohavisit A."/>
            <person name="Lee Y.H."/>
            <person name="Lumba S."/>
            <person name="McCourt P."/>
            <person name="Mortimer J.C."/>
            <person name="Mutuku J.M."/>
            <person name="Nomura T."/>
            <person name="Sasaki-Sekimoto Y."/>
            <person name="Seto Y."/>
            <person name="Wang Y."/>
            <person name="Wakatake T."/>
            <person name="Sakakibara H."/>
            <person name="Demura T."/>
            <person name="Yamaguchi S."/>
            <person name="Yoneyama K."/>
            <person name="Manabe R.I."/>
            <person name="Nelson D.C."/>
            <person name="Schulman A.H."/>
            <person name="Timko M.P."/>
            <person name="dePamphilis C.W."/>
            <person name="Choi D."/>
            <person name="Shirasu K."/>
        </authorList>
    </citation>
    <scope>NUCLEOTIDE SEQUENCE [LARGE SCALE GENOMIC DNA]</scope>
    <source>
        <strain evidence="2">cv. UVA1</strain>
    </source>
</reference>
<keyword evidence="1" id="KW-0808">Transferase</keyword>
<dbReference type="EMBL" id="BKCP01004283">
    <property type="protein sequence ID" value="GER29820.1"/>
    <property type="molecule type" value="Genomic_DNA"/>
</dbReference>